<dbReference type="InterPro" id="IPR004329">
    <property type="entry name" value="CcmE"/>
</dbReference>
<dbReference type="Gene3D" id="2.40.50.140">
    <property type="entry name" value="Nucleic acid-binding proteins"/>
    <property type="match status" value="1"/>
</dbReference>
<keyword evidence="2 3" id="KW-0472">Membrane</keyword>
<dbReference type="GO" id="GO:0005886">
    <property type="term" value="C:plasma membrane"/>
    <property type="evidence" value="ECO:0007669"/>
    <property type="project" value="InterPro"/>
</dbReference>
<dbReference type="Pfam" id="PF03100">
    <property type="entry name" value="CcmE"/>
    <property type="match status" value="1"/>
</dbReference>
<sequence>MGNSKSKFIFGFVMVISIIFVYYTLITNLSPYKTVSEVVNSGNQYNIQVNGSIVKNSTRIVDGKTIFLLTDGKSVMEVIYEGTTHNQEDVAVVVTGDYIDGKFYAANVLTKCHTEYVAKKQ</sequence>
<dbReference type="GO" id="GO:0017004">
    <property type="term" value="P:cytochrome complex assembly"/>
    <property type="evidence" value="ECO:0007669"/>
    <property type="project" value="InterPro"/>
</dbReference>
<dbReference type="OrthoDB" id="51447at2157"/>
<accession>N0BFJ3</accession>
<dbReference type="Proteomes" id="UP000013307">
    <property type="component" value="Chromosome"/>
</dbReference>
<dbReference type="GeneID" id="15393468"/>
<dbReference type="GO" id="GO:0020037">
    <property type="term" value="F:heme binding"/>
    <property type="evidence" value="ECO:0007669"/>
    <property type="project" value="InterPro"/>
</dbReference>
<keyword evidence="3" id="KW-0812">Transmembrane</keyword>
<dbReference type="EMBL" id="CP005290">
    <property type="protein sequence ID" value="AGK61803.1"/>
    <property type="molecule type" value="Genomic_DNA"/>
</dbReference>
<reference evidence="4 5" key="1">
    <citation type="journal article" date="2013" name="Genome Announc.">
        <title>Complete Genome Sequence of the Thermophilic and Facultatively Chemolithoautotrophic Sulfate Reducer Archaeoglobus sulfaticallidus Strain PM70-1T.</title>
        <authorList>
            <person name="Stokke R."/>
            <person name="Hocking W.P."/>
            <person name="Steinsbu B.O."/>
            <person name="Steen I.H."/>
        </authorList>
    </citation>
    <scope>NUCLEOTIDE SEQUENCE [LARGE SCALE GENOMIC DNA]</scope>
    <source>
        <strain evidence="4">PM70-1</strain>
    </source>
</reference>
<protein>
    <submittedName>
        <fullName evidence="4">Cytochrome c-type biogenesis protein CcmE</fullName>
    </submittedName>
</protein>
<organism evidence="4 5">
    <name type="scientific">Archaeoglobus sulfaticallidus PM70-1</name>
    <dbReference type="NCBI Taxonomy" id="387631"/>
    <lineage>
        <taxon>Archaea</taxon>
        <taxon>Methanobacteriati</taxon>
        <taxon>Methanobacteriota</taxon>
        <taxon>Archaeoglobi</taxon>
        <taxon>Archaeoglobales</taxon>
        <taxon>Archaeoglobaceae</taxon>
        <taxon>Archaeoglobus</taxon>
    </lineage>
</organism>
<dbReference type="STRING" id="387631.Asulf_01833"/>
<evidence type="ECO:0000256" key="2">
    <source>
        <dbReference type="ARBA" id="ARBA00023136"/>
    </source>
</evidence>
<dbReference type="InterPro" id="IPR036127">
    <property type="entry name" value="CcmE-like_sf"/>
</dbReference>
<dbReference type="AlphaFoldDB" id="N0BFJ3"/>
<dbReference type="KEGG" id="ast:Asulf_01833"/>
<dbReference type="HOGENOM" id="CLU_079503_3_3_2"/>
<gene>
    <name evidence="4" type="ORF">Asulf_01833</name>
</gene>
<comment type="subcellular location">
    <subcellularLocation>
        <location evidence="1">Membrane</location>
    </subcellularLocation>
</comment>
<keyword evidence="3" id="KW-1133">Transmembrane helix</keyword>
<proteinExistence type="predicted"/>
<evidence type="ECO:0000256" key="3">
    <source>
        <dbReference type="SAM" id="Phobius"/>
    </source>
</evidence>
<dbReference type="SUPFAM" id="SSF82093">
    <property type="entry name" value="Heme chaperone CcmE"/>
    <property type="match status" value="1"/>
</dbReference>
<evidence type="ECO:0000313" key="5">
    <source>
        <dbReference type="Proteomes" id="UP000013307"/>
    </source>
</evidence>
<keyword evidence="5" id="KW-1185">Reference proteome</keyword>
<feature type="transmembrane region" description="Helical" evidence="3">
    <location>
        <begin position="7"/>
        <end position="26"/>
    </location>
</feature>
<name>N0BFJ3_9EURY</name>
<evidence type="ECO:0000256" key="1">
    <source>
        <dbReference type="ARBA" id="ARBA00004370"/>
    </source>
</evidence>
<evidence type="ECO:0000313" key="4">
    <source>
        <dbReference type="EMBL" id="AGK61803.1"/>
    </source>
</evidence>
<dbReference type="GO" id="GO:0017003">
    <property type="term" value="P:protein-heme linkage"/>
    <property type="evidence" value="ECO:0007669"/>
    <property type="project" value="InterPro"/>
</dbReference>
<dbReference type="RefSeq" id="WP_015591401.1">
    <property type="nucleotide sequence ID" value="NC_021169.1"/>
</dbReference>
<dbReference type="InterPro" id="IPR012340">
    <property type="entry name" value="NA-bd_OB-fold"/>
</dbReference>
<dbReference type="eggNOG" id="arCOG10396">
    <property type="taxonomic scope" value="Archaea"/>
</dbReference>